<evidence type="ECO:0000259" key="1">
    <source>
        <dbReference type="PROSITE" id="PS50846"/>
    </source>
</evidence>
<sequence>MTVLKAEDMMCDHCVDRIKNGLEDADIDAEVDLGDKTVKIEGGDEVVEKAKEILEDLGFLAEEI</sequence>
<dbReference type="Pfam" id="PF00403">
    <property type="entry name" value="HMA"/>
    <property type="match status" value="1"/>
</dbReference>
<dbReference type="EMBL" id="BLYI01000043">
    <property type="protein sequence ID" value="GFO85670.1"/>
    <property type="molecule type" value="Genomic_DNA"/>
</dbReference>
<dbReference type="Gene3D" id="3.30.70.100">
    <property type="match status" value="1"/>
</dbReference>
<comment type="caution">
    <text evidence="2">The sequence shown here is derived from an EMBL/GenBank/DDBJ whole genome shotgun (WGS) entry which is preliminary data.</text>
</comment>
<dbReference type="InterPro" id="IPR036163">
    <property type="entry name" value="HMA_dom_sf"/>
</dbReference>
<dbReference type="InterPro" id="IPR006121">
    <property type="entry name" value="HMA_dom"/>
</dbReference>
<organism evidence="2 3">
    <name type="scientific">Anaerostipes butyraticus</name>
    <dbReference type="NCBI Taxonomy" id="645466"/>
    <lineage>
        <taxon>Bacteria</taxon>
        <taxon>Bacillati</taxon>
        <taxon>Bacillota</taxon>
        <taxon>Clostridia</taxon>
        <taxon>Lachnospirales</taxon>
        <taxon>Lachnospiraceae</taxon>
        <taxon>Anaerostipes</taxon>
    </lineage>
</organism>
<evidence type="ECO:0000313" key="3">
    <source>
        <dbReference type="Proteomes" id="UP000613208"/>
    </source>
</evidence>
<dbReference type="GO" id="GO:0046872">
    <property type="term" value="F:metal ion binding"/>
    <property type="evidence" value="ECO:0007669"/>
    <property type="project" value="InterPro"/>
</dbReference>
<dbReference type="Proteomes" id="UP000613208">
    <property type="component" value="Unassembled WGS sequence"/>
</dbReference>
<accession>A0A916QAH2</accession>
<protein>
    <recommendedName>
        <fullName evidence="1">HMA domain-containing protein</fullName>
    </recommendedName>
</protein>
<keyword evidence="3" id="KW-1185">Reference proteome</keyword>
<proteinExistence type="predicted"/>
<dbReference type="RefSeq" id="WP_201311369.1">
    <property type="nucleotide sequence ID" value="NZ_BLYI01000043.1"/>
</dbReference>
<gene>
    <name evidence="2" type="ORF">ANBU17_20170</name>
</gene>
<dbReference type="AlphaFoldDB" id="A0A916QAH2"/>
<reference evidence="2" key="1">
    <citation type="submission" date="2020-06" db="EMBL/GenBank/DDBJ databases">
        <title>Characterization of fructooligosaccharide metabolism and fructooligosaccharide-degrading enzymes in human commensal butyrate producers.</title>
        <authorList>
            <person name="Tanno H."/>
            <person name="Fujii T."/>
            <person name="Hirano K."/>
            <person name="Maeno S."/>
            <person name="Tonozuka T."/>
            <person name="Sakamoto M."/>
            <person name="Ohkuma M."/>
            <person name="Tochio T."/>
            <person name="Endo A."/>
        </authorList>
    </citation>
    <scope>NUCLEOTIDE SEQUENCE</scope>
    <source>
        <strain evidence="2">JCM 17466</strain>
    </source>
</reference>
<dbReference type="SUPFAM" id="SSF55008">
    <property type="entry name" value="HMA, heavy metal-associated domain"/>
    <property type="match status" value="1"/>
</dbReference>
<name>A0A916QAH2_9FIRM</name>
<evidence type="ECO:0000313" key="2">
    <source>
        <dbReference type="EMBL" id="GFO85670.1"/>
    </source>
</evidence>
<feature type="domain" description="HMA" evidence="1">
    <location>
        <begin position="1"/>
        <end position="62"/>
    </location>
</feature>
<dbReference type="PROSITE" id="PS50846">
    <property type="entry name" value="HMA_2"/>
    <property type="match status" value="1"/>
</dbReference>
<dbReference type="CDD" id="cd00371">
    <property type="entry name" value="HMA"/>
    <property type="match status" value="1"/>
</dbReference>